<reference evidence="3 4" key="1">
    <citation type="submission" date="2020-03" db="EMBL/GenBank/DDBJ databases">
        <title>WGS of actinomycetes isolated from Thailand.</title>
        <authorList>
            <person name="Thawai C."/>
        </authorList>
    </citation>
    <scope>NUCLEOTIDE SEQUENCE [LARGE SCALE GENOMIC DNA]</scope>
    <source>
        <strain evidence="3 4">SBST2-5</strain>
    </source>
</reference>
<dbReference type="PRINTS" id="PR00385">
    <property type="entry name" value="P450"/>
</dbReference>
<comment type="caution">
    <text evidence="3">The sequence shown here is derived from an EMBL/GenBank/DDBJ whole genome shotgun (WGS) entry which is preliminary data.</text>
</comment>
<proteinExistence type="inferred from homology"/>
<dbReference type="InterPro" id="IPR002397">
    <property type="entry name" value="Cyt_P450_B"/>
</dbReference>
<protein>
    <submittedName>
        <fullName evidence="3">Cytochrome P450</fullName>
    </submittedName>
</protein>
<dbReference type="CDD" id="cd11029">
    <property type="entry name" value="CYP107-like"/>
    <property type="match status" value="1"/>
</dbReference>
<dbReference type="PANTHER" id="PTHR46696">
    <property type="entry name" value="P450, PUTATIVE (EUROFUNG)-RELATED"/>
    <property type="match status" value="1"/>
</dbReference>
<keyword evidence="2" id="KW-0479">Metal-binding</keyword>
<dbReference type="SUPFAM" id="SSF48264">
    <property type="entry name" value="Cytochrome P450"/>
    <property type="match status" value="1"/>
</dbReference>
<sequence>MAAHIPDPYLMYARLREKGPIHRKVSRYGHDTWLVTGYEATRSVLLDPRLSRNPHHAPQWMRDQELTGGGVLGINLLASDPPDHTRIRRLVSQAFTRRRVEALRPRIQAIADDLLEDMARYPEVDLLESFAAPLSLTVICELLGVPAKDSADFRRWTRETMIPPIDEESKAVLRRGTLAMKDYLTRLIDEWRGRTSPRLAPDEQPTLTGALIAAMDEGDQLSDQELQGTLALLLMAGHETTVNLVGNAMAALFRHSDQWRLLRETPDLLPGALEELLRFASPVEMAMPRYATEDLTLAGADIPAGGVVLACIASANRDAAQVEAGDSLDITRPDAQAMLSFGHGPHFCLGAALARLEARMALESLLRRFPGLKLACPPESLAWRHSAVRGLEKVPVVLG</sequence>
<dbReference type="EMBL" id="JAATEM010000047">
    <property type="protein sequence ID" value="NJP53795.1"/>
    <property type="molecule type" value="Genomic_DNA"/>
</dbReference>
<evidence type="ECO:0000256" key="2">
    <source>
        <dbReference type="RuleBase" id="RU000461"/>
    </source>
</evidence>
<comment type="similarity">
    <text evidence="1 2">Belongs to the cytochrome P450 family.</text>
</comment>
<dbReference type="PRINTS" id="PR00359">
    <property type="entry name" value="BP450"/>
</dbReference>
<dbReference type="InterPro" id="IPR001128">
    <property type="entry name" value="Cyt_P450"/>
</dbReference>
<keyword evidence="2" id="KW-0503">Monooxygenase</keyword>
<organism evidence="3 4">
    <name type="scientific">Streptomyces composti</name>
    <dbReference type="NCBI Taxonomy" id="2720025"/>
    <lineage>
        <taxon>Bacteria</taxon>
        <taxon>Bacillati</taxon>
        <taxon>Actinomycetota</taxon>
        <taxon>Actinomycetes</taxon>
        <taxon>Kitasatosporales</taxon>
        <taxon>Streptomycetaceae</taxon>
        <taxon>Streptomyces</taxon>
    </lineage>
</organism>
<dbReference type="RefSeq" id="WP_167998619.1">
    <property type="nucleotide sequence ID" value="NZ_JAATEM010000047.1"/>
</dbReference>
<dbReference type="InterPro" id="IPR036396">
    <property type="entry name" value="Cyt_P450_sf"/>
</dbReference>
<gene>
    <name evidence="3" type="ORF">HCJ93_27940</name>
</gene>
<dbReference type="PROSITE" id="PS00086">
    <property type="entry name" value="CYTOCHROME_P450"/>
    <property type="match status" value="1"/>
</dbReference>
<dbReference type="Proteomes" id="UP000730591">
    <property type="component" value="Unassembled WGS sequence"/>
</dbReference>
<evidence type="ECO:0000256" key="1">
    <source>
        <dbReference type="ARBA" id="ARBA00010617"/>
    </source>
</evidence>
<keyword evidence="4" id="KW-1185">Reference proteome</keyword>
<accession>A0ABX1ABA4</accession>
<dbReference type="PANTHER" id="PTHR46696:SF1">
    <property type="entry name" value="CYTOCHROME P450 YJIB-RELATED"/>
    <property type="match status" value="1"/>
</dbReference>
<keyword evidence="2" id="KW-0349">Heme</keyword>
<keyword evidence="2" id="KW-0560">Oxidoreductase</keyword>
<evidence type="ECO:0000313" key="3">
    <source>
        <dbReference type="EMBL" id="NJP53795.1"/>
    </source>
</evidence>
<dbReference type="Pfam" id="PF00067">
    <property type="entry name" value="p450"/>
    <property type="match status" value="1"/>
</dbReference>
<name>A0ABX1ABA4_9ACTN</name>
<evidence type="ECO:0000313" key="4">
    <source>
        <dbReference type="Proteomes" id="UP000730591"/>
    </source>
</evidence>
<dbReference type="InterPro" id="IPR017972">
    <property type="entry name" value="Cyt_P450_CS"/>
</dbReference>
<dbReference type="Gene3D" id="1.10.630.10">
    <property type="entry name" value="Cytochrome P450"/>
    <property type="match status" value="1"/>
</dbReference>
<keyword evidence="2" id="KW-0408">Iron</keyword>